<sequence length="118" mass="13553">MQLPLQQLEKAVKVRSSCPRRYQSARQPKDRDEVQGDRQLREVEARVTGQEDEAWTNNCITRIVSKQCSHVSLNNCFIQQQKFQSQLGSLRVKTICTLLSIKTLNSVPNCNSVFIVFI</sequence>
<reference evidence="2" key="1">
    <citation type="submission" date="2017-07" db="EMBL/GenBank/DDBJ databases">
        <authorList>
            <person name="Mikheyev A."/>
            <person name="Grau M."/>
        </authorList>
    </citation>
    <scope>NUCLEOTIDE SEQUENCE</scope>
    <source>
        <tissue evidence="2">Venom_gland</tissue>
    </source>
</reference>
<accession>A0A2D4IG86</accession>
<feature type="region of interest" description="Disordered" evidence="1">
    <location>
        <begin position="14"/>
        <end position="39"/>
    </location>
</feature>
<dbReference type="EMBL" id="IACK01094883">
    <property type="protein sequence ID" value="LAA83250.1"/>
    <property type="molecule type" value="Transcribed_RNA"/>
</dbReference>
<organism evidence="2">
    <name type="scientific">Micrurus lemniscatus lemniscatus</name>
    <dbReference type="NCBI Taxonomy" id="129467"/>
    <lineage>
        <taxon>Eukaryota</taxon>
        <taxon>Metazoa</taxon>
        <taxon>Chordata</taxon>
        <taxon>Craniata</taxon>
        <taxon>Vertebrata</taxon>
        <taxon>Euteleostomi</taxon>
        <taxon>Lepidosauria</taxon>
        <taxon>Squamata</taxon>
        <taxon>Bifurcata</taxon>
        <taxon>Unidentata</taxon>
        <taxon>Episquamata</taxon>
        <taxon>Toxicofera</taxon>
        <taxon>Serpentes</taxon>
        <taxon>Colubroidea</taxon>
        <taxon>Elapidae</taxon>
        <taxon>Elapinae</taxon>
        <taxon>Micrurus</taxon>
    </lineage>
</organism>
<protein>
    <submittedName>
        <fullName evidence="2">Uncharacterized protein</fullName>
    </submittedName>
</protein>
<evidence type="ECO:0000313" key="2">
    <source>
        <dbReference type="EMBL" id="LAA83250.1"/>
    </source>
</evidence>
<reference evidence="2" key="2">
    <citation type="submission" date="2017-11" db="EMBL/GenBank/DDBJ databases">
        <title>Coralsnake Venomics: Analyses of Venom Gland Transcriptomes and Proteomes of Six Brazilian Taxa.</title>
        <authorList>
            <person name="Aird S.D."/>
            <person name="Jorge da Silva N."/>
            <person name="Qiu L."/>
            <person name="Villar-Briones A."/>
            <person name="Aparecida-Saddi V."/>
            <person name="Campos-Telles M.P."/>
            <person name="Grau M."/>
            <person name="Mikheyev A.S."/>
        </authorList>
    </citation>
    <scope>NUCLEOTIDE SEQUENCE</scope>
    <source>
        <tissue evidence="2">Venom_gland</tissue>
    </source>
</reference>
<name>A0A2D4IG86_MICLE</name>
<dbReference type="AlphaFoldDB" id="A0A2D4IG86"/>
<feature type="compositionally biased region" description="Basic and acidic residues" evidence="1">
    <location>
        <begin position="27"/>
        <end position="39"/>
    </location>
</feature>
<proteinExistence type="predicted"/>
<evidence type="ECO:0000256" key="1">
    <source>
        <dbReference type="SAM" id="MobiDB-lite"/>
    </source>
</evidence>